<dbReference type="EMBL" id="QGLE01000005">
    <property type="protein sequence ID" value="PWR22874.1"/>
    <property type="molecule type" value="Genomic_DNA"/>
</dbReference>
<evidence type="ECO:0000313" key="2">
    <source>
        <dbReference type="Proteomes" id="UP000245461"/>
    </source>
</evidence>
<organism evidence="1 2">
    <name type="scientific">Zavarzinia aquatilis</name>
    <dbReference type="NCBI Taxonomy" id="2211142"/>
    <lineage>
        <taxon>Bacteria</taxon>
        <taxon>Pseudomonadati</taxon>
        <taxon>Pseudomonadota</taxon>
        <taxon>Alphaproteobacteria</taxon>
        <taxon>Rhodospirillales</taxon>
        <taxon>Zavarziniaceae</taxon>
        <taxon>Zavarzinia</taxon>
    </lineage>
</organism>
<proteinExistence type="predicted"/>
<dbReference type="OrthoDB" id="7285245at2"/>
<dbReference type="RefSeq" id="WP_109905526.1">
    <property type="nucleotide sequence ID" value="NZ_QGLE01000005.1"/>
</dbReference>
<dbReference type="AlphaFoldDB" id="A0A317E9A7"/>
<evidence type="ECO:0000313" key="1">
    <source>
        <dbReference type="EMBL" id="PWR22874.1"/>
    </source>
</evidence>
<dbReference type="SUPFAM" id="SSF56762">
    <property type="entry name" value="HydB/Nqo4-like"/>
    <property type="match status" value="1"/>
</dbReference>
<dbReference type="InterPro" id="IPR001501">
    <property type="entry name" value="Ni-dep_hyd_lsu"/>
</dbReference>
<evidence type="ECO:0008006" key="3">
    <source>
        <dbReference type="Google" id="ProtNLM"/>
    </source>
</evidence>
<sequence length="329" mass="34477">MIDAGLLITLERTGEGMRPVFEMTRGADPGRLFTGRSAAATAALVPLIFNLCSAAQERAARGALGLPCAGGEATIRQEHLRDHALCLGVTWPALLGEGPDNELLSLVADYGTGRASAAALRDHLLGTPMDDGPLTLPRLERLMAGGATAFLRLLAAVRTRLRPHWGRAALPAPSPADIADHLTGRRVALRETTARDAVAGHPLLRALEAGEGRSLFARMVARLLDFLRVLDPAAVFAPASRPLPGVGVATAVRGLVGHFAELRDERVAAYRLVTPTDWNTAPGGILAQVLAALPAAGDLPFLARLAVSCVNPCVPTTIAIDGARYPAHA</sequence>
<gene>
    <name evidence="1" type="ORF">DKG74_10665</name>
</gene>
<dbReference type="GO" id="GO:0016151">
    <property type="term" value="F:nickel cation binding"/>
    <property type="evidence" value="ECO:0007669"/>
    <property type="project" value="InterPro"/>
</dbReference>
<dbReference type="Pfam" id="PF00374">
    <property type="entry name" value="NiFeSe_Hases"/>
    <property type="match status" value="1"/>
</dbReference>
<dbReference type="Gene3D" id="1.10.645.10">
    <property type="entry name" value="Cytochrome-c3 Hydrogenase, chain B"/>
    <property type="match status" value="1"/>
</dbReference>
<protein>
    <recommendedName>
        <fullName evidence="3">Hydrogenase expression/formation protein HupK</fullName>
    </recommendedName>
</protein>
<accession>A0A317E9A7</accession>
<reference evidence="1 2" key="1">
    <citation type="submission" date="2018-05" db="EMBL/GenBank/DDBJ databases">
        <title>Zavarzinia sp. HR-AS.</title>
        <authorList>
            <person name="Lee Y."/>
            <person name="Jeon C.O."/>
        </authorList>
    </citation>
    <scope>NUCLEOTIDE SEQUENCE [LARGE SCALE GENOMIC DNA]</scope>
    <source>
        <strain evidence="1 2">HR-AS</strain>
    </source>
</reference>
<name>A0A317E9A7_9PROT</name>
<keyword evidence="2" id="KW-1185">Reference proteome</keyword>
<dbReference type="InterPro" id="IPR029014">
    <property type="entry name" value="NiFe-Hase_large"/>
</dbReference>
<dbReference type="Proteomes" id="UP000245461">
    <property type="component" value="Unassembled WGS sequence"/>
</dbReference>
<comment type="caution">
    <text evidence="1">The sequence shown here is derived from an EMBL/GenBank/DDBJ whole genome shotgun (WGS) entry which is preliminary data.</text>
</comment>